<dbReference type="Pfam" id="PF02558">
    <property type="entry name" value="ApbA"/>
    <property type="match status" value="1"/>
</dbReference>
<evidence type="ECO:0000256" key="1">
    <source>
        <dbReference type="ARBA" id="ARBA00022857"/>
    </source>
</evidence>
<dbReference type="Gene3D" id="3.40.50.720">
    <property type="entry name" value="NAD(P)-binding Rossmann-like Domain"/>
    <property type="match status" value="1"/>
</dbReference>
<dbReference type="GO" id="GO:0005737">
    <property type="term" value="C:cytoplasm"/>
    <property type="evidence" value="ECO:0007669"/>
    <property type="project" value="TreeGrafter"/>
</dbReference>
<dbReference type="PANTHER" id="PTHR43765">
    <property type="entry name" value="2-DEHYDROPANTOATE 2-REDUCTASE-RELATED"/>
    <property type="match status" value="1"/>
</dbReference>
<feature type="non-terminal residue" evidence="4">
    <location>
        <position position="200"/>
    </location>
</feature>
<evidence type="ECO:0000259" key="3">
    <source>
        <dbReference type="Pfam" id="PF02558"/>
    </source>
</evidence>
<dbReference type="InterPro" id="IPR013332">
    <property type="entry name" value="KPR_N"/>
</dbReference>
<sequence>MRVLVYGAGAIGSLFGARLVASGHAVTLVGRPEHVDAIRSSGLRIEGDRAGVVALPADTAIPAGPPPEAILLTVKSFDLAGAAGTIGRRWSDPIPMLLPQNGWGIERTVREALGAAGRPVDSTLLLRFVHSIPATLLRPGVVRAAGTGTLTLPATDGAGSEPFAPLVTLLGSMGYPIERRPDFERALWEKLLVNAAINPV</sequence>
<dbReference type="SUPFAM" id="SSF51735">
    <property type="entry name" value="NAD(P)-binding Rossmann-fold domains"/>
    <property type="match status" value="1"/>
</dbReference>
<comment type="caution">
    <text evidence="4">The sequence shown here is derived from an EMBL/GenBank/DDBJ whole genome shotgun (WGS) entry which is preliminary data.</text>
</comment>
<feature type="domain" description="Ketopantoate reductase N-terminal" evidence="3">
    <location>
        <begin position="3"/>
        <end position="156"/>
    </location>
</feature>
<reference evidence="4" key="2">
    <citation type="journal article" date="2014" name="ISME J.">
        <title>Microbial stratification in low pH oxic and suboxic macroscopic growths along an acid mine drainage.</title>
        <authorList>
            <person name="Mendez-Garcia C."/>
            <person name="Mesa V."/>
            <person name="Sprenger R.R."/>
            <person name="Richter M."/>
            <person name="Diez M.S."/>
            <person name="Solano J."/>
            <person name="Bargiela R."/>
            <person name="Golyshina O.V."/>
            <person name="Manteca A."/>
            <person name="Ramos J.L."/>
            <person name="Gallego J.R."/>
            <person name="Llorente I."/>
            <person name="Martins Dos Santos V.A."/>
            <person name="Jensen O.N."/>
            <person name="Pelaez A.I."/>
            <person name="Sanchez J."/>
            <person name="Ferrer M."/>
        </authorList>
    </citation>
    <scope>NUCLEOTIDE SEQUENCE</scope>
</reference>
<gene>
    <name evidence="4" type="ORF">B1B_14304</name>
</gene>
<proteinExistence type="predicted"/>
<evidence type="ECO:0000256" key="2">
    <source>
        <dbReference type="ARBA" id="ARBA00023002"/>
    </source>
</evidence>
<dbReference type="AlphaFoldDB" id="T0ZA43"/>
<name>T0ZA43_9ZZZZ</name>
<dbReference type="GO" id="GO:0008677">
    <property type="term" value="F:2-dehydropantoate 2-reductase activity"/>
    <property type="evidence" value="ECO:0007669"/>
    <property type="project" value="TreeGrafter"/>
</dbReference>
<keyword evidence="2" id="KW-0560">Oxidoreductase</keyword>
<dbReference type="GO" id="GO:0050661">
    <property type="term" value="F:NADP binding"/>
    <property type="evidence" value="ECO:0007669"/>
    <property type="project" value="TreeGrafter"/>
</dbReference>
<dbReference type="InterPro" id="IPR050838">
    <property type="entry name" value="Ketopantoate_reductase"/>
</dbReference>
<organism evidence="4">
    <name type="scientific">mine drainage metagenome</name>
    <dbReference type="NCBI Taxonomy" id="410659"/>
    <lineage>
        <taxon>unclassified sequences</taxon>
        <taxon>metagenomes</taxon>
        <taxon>ecological metagenomes</taxon>
    </lineage>
</organism>
<accession>T0ZA43</accession>
<dbReference type="InterPro" id="IPR036291">
    <property type="entry name" value="NAD(P)-bd_dom_sf"/>
</dbReference>
<reference evidence="4" key="1">
    <citation type="submission" date="2013-08" db="EMBL/GenBank/DDBJ databases">
        <authorList>
            <person name="Mendez C."/>
            <person name="Richter M."/>
            <person name="Ferrer M."/>
            <person name="Sanchez J."/>
        </authorList>
    </citation>
    <scope>NUCLEOTIDE SEQUENCE</scope>
</reference>
<dbReference type="PANTHER" id="PTHR43765:SF2">
    <property type="entry name" value="2-DEHYDROPANTOATE 2-REDUCTASE"/>
    <property type="match status" value="1"/>
</dbReference>
<keyword evidence="1" id="KW-0521">NADP</keyword>
<dbReference type="EMBL" id="AUZY01009464">
    <property type="protein sequence ID" value="EQD41923.1"/>
    <property type="molecule type" value="Genomic_DNA"/>
</dbReference>
<evidence type="ECO:0000313" key="4">
    <source>
        <dbReference type="EMBL" id="EQD41923.1"/>
    </source>
</evidence>
<protein>
    <submittedName>
        <fullName evidence="4">2-dehydropantoate 2-reductase</fullName>
    </submittedName>
</protein>